<evidence type="ECO:0000313" key="2">
    <source>
        <dbReference type="EMBL" id="GAA5803383.1"/>
    </source>
</evidence>
<dbReference type="EMBL" id="BAABUJ010000027">
    <property type="protein sequence ID" value="GAA5803383.1"/>
    <property type="molecule type" value="Genomic_DNA"/>
</dbReference>
<evidence type="ECO:0000313" key="3">
    <source>
        <dbReference type="Proteomes" id="UP001476247"/>
    </source>
</evidence>
<dbReference type="SMART" id="SM00355">
    <property type="entry name" value="ZnF_C2H2"/>
    <property type="match status" value="2"/>
</dbReference>
<dbReference type="SUPFAM" id="SSF57667">
    <property type="entry name" value="beta-beta-alpha zinc fingers"/>
    <property type="match status" value="1"/>
</dbReference>
<comment type="caution">
    <text evidence="2">The sequence shown here is derived from an EMBL/GenBank/DDBJ whole genome shotgun (WGS) entry which is preliminary data.</text>
</comment>
<sequence length="131" mass="15305">MDKIHNIKPIRLFPGINDPDIDDPNNHCALCNRTYSEKSIYRQHLFKTHHFVLPPLPKGPAIKTETPIVNELNKYCNICDKSYNRLSYYRSHLYSCHGIRRSQSNRLPKLCNRTEIPVIDEINNHCTACDK</sequence>
<feature type="non-terminal residue" evidence="2">
    <location>
        <position position="131"/>
    </location>
</feature>
<dbReference type="PROSITE" id="PS00028">
    <property type="entry name" value="ZINC_FINGER_C2H2_1"/>
    <property type="match status" value="2"/>
</dbReference>
<feature type="domain" description="C2H2-type" evidence="1">
    <location>
        <begin position="76"/>
        <end position="97"/>
    </location>
</feature>
<reference evidence="2 3" key="1">
    <citation type="submission" date="2024-04" db="EMBL/GenBank/DDBJ databases">
        <title>genome sequences of Mucor flavus KT1a and Helicostylum pulchrum KT1b strains isolation_sourced from the surface of a dry-aged beef.</title>
        <authorList>
            <person name="Toyotome T."/>
            <person name="Hosono M."/>
            <person name="Torimaru M."/>
            <person name="Fukuda K."/>
            <person name="Mikami N."/>
        </authorList>
    </citation>
    <scope>NUCLEOTIDE SEQUENCE [LARGE SCALE GENOMIC DNA]</scope>
    <source>
        <strain evidence="2 3">KT1b</strain>
    </source>
</reference>
<keyword evidence="3" id="KW-1185">Reference proteome</keyword>
<evidence type="ECO:0000259" key="1">
    <source>
        <dbReference type="PROSITE" id="PS00028"/>
    </source>
</evidence>
<feature type="domain" description="C2H2-type" evidence="1">
    <location>
        <begin position="28"/>
        <end position="50"/>
    </location>
</feature>
<organism evidence="2 3">
    <name type="scientific">Helicostylum pulchrum</name>
    <dbReference type="NCBI Taxonomy" id="562976"/>
    <lineage>
        <taxon>Eukaryota</taxon>
        <taxon>Fungi</taxon>
        <taxon>Fungi incertae sedis</taxon>
        <taxon>Mucoromycota</taxon>
        <taxon>Mucoromycotina</taxon>
        <taxon>Mucoromycetes</taxon>
        <taxon>Mucorales</taxon>
        <taxon>Mucorineae</taxon>
        <taxon>Mucoraceae</taxon>
        <taxon>Helicostylum</taxon>
    </lineage>
</organism>
<proteinExistence type="predicted"/>
<protein>
    <recommendedName>
        <fullName evidence="1">C2H2-type domain-containing protein</fullName>
    </recommendedName>
</protein>
<name>A0ABP9Y8T6_9FUNG</name>
<dbReference type="InterPro" id="IPR013087">
    <property type="entry name" value="Znf_C2H2_type"/>
</dbReference>
<accession>A0ABP9Y8T6</accession>
<dbReference type="Pfam" id="PF12874">
    <property type="entry name" value="zf-met"/>
    <property type="match status" value="1"/>
</dbReference>
<dbReference type="InterPro" id="IPR036236">
    <property type="entry name" value="Znf_C2H2_sf"/>
</dbReference>
<gene>
    <name evidence="2" type="ORF">HPULCUR_008862</name>
</gene>
<dbReference type="Gene3D" id="3.30.160.60">
    <property type="entry name" value="Classic Zinc Finger"/>
    <property type="match status" value="1"/>
</dbReference>
<dbReference type="Proteomes" id="UP001476247">
    <property type="component" value="Unassembled WGS sequence"/>
</dbReference>